<dbReference type="InterPro" id="IPR043163">
    <property type="entry name" value="DsrC-like_N"/>
</dbReference>
<dbReference type="InterPro" id="IPR042072">
    <property type="entry name" value="DsrC-like_C"/>
</dbReference>
<dbReference type="GO" id="GO:0005737">
    <property type="term" value="C:cytoplasm"/>
    <property type="evidence" value="ECO:0007669"/>
    <property type="project" value="UniProtKB-SubCell"/>
</dbReference>
<dbReference type="GO" id="GO:0016740">
    <property type="term" value="F:transferase activity"/>
    <property type="evidence" value="ECO:0007669"/>
    <property type="project" value="UniProtKB-KW"/>
</dbReference>
<dbReference type="EC" id="2.8.1.-" evidence="3"/>
<dbReference type="PANTHER" id="PTHR37010">
    <property type="entry name" value="SULFURTRANSFERASE TUSE"/>
    <property type="match status" value="1"/>
</dbReference>
<comment type="similarity">
    <text evidence="3">Belongs to the dsrC/tusE family.</text>
</comment>
<dbReference type="RefSeq" id="WP_077279926.1">
    <property type="nucleotide sequence ID" value="NZ_MVBK01000100.1"/>
</dbReference>
<dbReference type="GO" id="GO:0097163">
    <property type="term" value="F:sulfur carrier activity"/>
    <property type="evidence" value="ECO:0007669"/>
    <property type="project" value="TreeGrafter"/>
</dbReference>
<protein>
    <recommendedName>
        <fullName evidence="3">Sulfurtransferase</fullName>
        <ecNumber evidence="3">2.8.1.-</ecNumber>
    </recommendedName>
</protein>
<dbReference type="GO" id="GO:0002143">
    <property type="term" value="P:tRNA wobble position uridine thiolation"/>
    <property type="evidence" value="ECO:0007669"/>
    <property type="project" value="TreeGrafter"/>
</dbReference>
<dbReference type="OrthoDB" id="9786347at2"/>
<organism evidence="4 5">
    <name type="scientific">Thioalkalivibrio denitrificans</name>
    <dbReference type="NCBI Taxonomy" id="108003"/>
    <lineage>
        <taxon>Bacteria</taxon>
        <taxon>Pseudomonadati</taxon>
        <taxon>Pseudomonadota</taxon>
        <taxon>Gammaproteobacteria</taxon>
        <taxon>Chromatiales</taxon>
        <taxon>Ectothiorhodospiraceae</taxon>
        <taxon>Thioalkalivibrio</taxon>
    </lineage>
</organism>
<comment type="subcellular location">
    <subcellularLocation>
        <location evidence="1">Cytoplasm</location>
    </subcellularLocation>
</comment>
<evidence type="ECO:0000256" key="3">
    <source>
        <dbReference type="PIRNR" id="PIRNR006223"/>
    </source>
</evidence>
<keyword evidence="5" id="KW-1185">Reference proteome</keyword>
<dbReference type="STRING" id="108003.B1C78_14780"/>
<evidence type="ECO:0000313" key="5">
    <source>
        <dbReference type="Proteomes" id="UP000189462"/>
    </source>
</evidence>
<dbReference type="PIRSF" id="PIRSF006223">
    <property type="entry name" value="DsrC_TusE"/>
    <property type="match status" value="1"/>
</dbReference>
<accession>A0A1V3NBH6</accession>
<dbReference type="NCBIfam" id="TIGR03342">
    <property type="entry name" value="dsrC_tusE_dsvC"/>
    <property type="match status" value="1"/>
</dbReference>
<dbReference type="Proteomes" id="UP000189462">
    <property type="component" value="Unassembled WGS sequence"/>
</dbReference>
<dbReference type="AlphaFoldDB" id="A0A1V3NBH6"/>
<comment type="caution">
    <text evidence="4">The sequence shown here is derived from an EMBL/GenBank/DDBJ whole genome shotgun (WGS) entry which is preliminary data.</text>
</comment>
<reference evidence="4 5" key="1">
    <citation type="submission" date="2017-02" db="EMBL/GenBank/DDBJ databases">
        <title>Genomic diversity within the haloalkaliphilic genus Thioalkalivibrio.</title>
        <authorList>
            <person name="Ahn A.-C."/>
            <person name="Meier-Kolthoff J."/>
            <person name="Overmars L."/>
            <person name="Richter M."/>
            <person name="Woyke T."/>
            <person name="Sorokin D.Y."/>
            <person name="Muyzer G."/>
        </authorList>
    </citation>
    <scope>NUCLEOTIDE SEQUENCE [LARGE SCALE GENOMIC DNA]</scope>
    <source>
        <strain evidence="4 5">ALJD</strain>
    </source>
</reference>
<keyword evidence="3" id="KW-0808">Transferase</keyword>
<proteinExistence type="inferred from homology"/>
<sequence length="113" mass="12913">MSVEVDGVTIETDEKGYLVDATQWTEKVAEAMAAREGIELTERHWDLINYLRDEYFNNNENQPNTRTIVKSMQAKWDDKSVDAKTVYDLFPLDPSKQGGRIAGLPESRRKGGY</sequence>
<name>A0A1V3NBH6_9GAMM</name>
<dbReference type="Gene3D" id="3.30.1420.10">
    <property type="match status" value="1"/>
</dbReference>
<evidence type="ECO:0000313" key="4">
    <source>
        <dbReference type="EMBL" id="OOG22459.1"/>
    </source>
</evidence>
<dbReference type="EMBL" id="MVBK01000100">
    <property type="protein sequence ID" value="OOG22459.1"/>
    <property type="molecule type" value="Genomic_DNA"/>
</dbReference>
<gene>
    <name evidence="4" type="ORF">B1C78_14780</name>
</gene>
<dbReference type="InterPro" id="IPR025526">
    <property type="entry name" value="DsrC-like_dom_sf"/>
</dbReference>
<dbReference type="Pfam" id="PF04358">
    <property type="entry name" value="DsrC"/>
    <property type="match status" value="1"/>
</dbReference>
<comment type="function">
    <text evidence="3">Part of a sulfur-relay system.</text>
</comment>
<dbReference type="PANTHER" id="PTHR37010:SF1">
    <property type="entry name" value="SULFURTRANSFERASE TUSE"/>
    <property type="match status" value="1"/>
</dbReference>
<evidence type="ECO:0000256" key="1">
    <source>
        <dbReference type="ARBA" id="ARBA00004496"/>
    </source>
</evidence>
<dbReference type="InterPro" id="IPR007453">
    <property type="entry name" value="DsrC/TusE"/>
</dbReference>
<dbReference type="SUPFAM" id="SSF69721">
    <property type="entry name" value="DsrC, the gamma subunit of dissimilatory sulfite reductase"/>
    <property type="match status" value="1"/>
</dbReference>
<keyword evidence="2" id="KW-0963">Cytoplasm</keyword>
<dbReference type="Gene3D" id="1.10.10.370">
    <property type="entry name" value="DsrC-like protein, C-terminal domain"/>
    <property type="match status" value="1"/>
</dbReference>
<evidence type="ECO:0000256" key="2">
    <source>
        <dbReference type="ARBA" id="ARBA00022490"/>
    </source>
</evidence>